<evidence type="ECO:0000313" key="2">
    <source>
        <dbReference type="Proteomes" id="UP000029120"/>
    </source>
</evidence>
<proteinExistence type="predicted"/>
<dbReference type="Gramene" id="KFK23910">
    <property type="protein sequence ID" value="KFK23910"/>
    <property type="gene ID" value="AALP_AAs49579U000100"/>
</dbReference>
<reference evidence="2" key="1">
    <citation type="journal article" date="2015" name="Nat. Plants">
        <title>Genome expansion of Arabis alpina linked with retrotransposition and reduced symmetric DNA methylation.</title>
        <authorList>
            <person name="Willing E.M."/>
            <person name="Rawat V."/>
            <person name="Mandakova T."/>
            <person name="Maumus F."/>
            <person name="James G.V."/>
            <person name="Nordstroem K.J."/>
            <person name="Becker C."/>
            <person name="Warthmann N."/>
            <person name="Chica C."/>
            <person name="Szarzynska B."/>
            <person name="Zytnicki M."/>
            <person name="Albani M.C."/>
            <person name="Kiefer C."/>
            <person name="Bergonzi S."/>
            <person name="Castaings L."/>
            <person name="Mateos J.L."/>
            <person name="Berns M.C."/>
            <person name="Bujdoso N."/>
            <person name="Piofczyk T."/>
            <person name="de Lorenzo L."/>
            <person name="Barrero-Sicilia C."/>
            <person name="Mateos I."/>
            <person name="Piednoel M."/>
            <person name="Hagmann J."/>
            <person name="Chen-Min-Tao R."/>
            <person name="Iglesias-Fernandez R."/>
            <person name="Schuster S.C."/>
            <person name="Alonso-Blanco C."/>
            <person name="Roudier F."/>
            <person name="Carbonero P."/>
            <person name="Paz-Ares J."/>
            <person name="Davis S.J."/>
            <person name="Pecinka A."/>
            <person name="Quesneville H."/>
            <person name="Colot V."/>
            <person name="Lysak M.A."/>
            <person name="Weigel D."/>
            <person name="Coupland G."/>
            <person name="Schneeberger K."/>
        </authorList>
    </citation>
    <scope>NUCLEOTIDE SEQUENCE [LARGE SCALE GENOMIC DNA]</scope>
    <source>
        <strain evidence="2">cv. Pajares</strain>
    </source>
</reference>
<dbReference type="Proteomes" id="UP000029120">
    <property type="component" value="Unassembled WGS sequence"/>
</dbReference>
<gene>
    <name evidence="1" type="ORF">AALP_AAs49579U000100</name>
</gene>
<evidence type="ECO:0000313" key="1">
    <source>
        <dbReference type="EMBL" id="KFK23910.1"/>
    </source>
</evidence>
<dbReference type="eggNOG" id="KOG1075">
    <property type="taxonomic scope" value="Eukaryota"/>
</dbReference>
<dbReference type="AlphaFoldDB" id="A0A087G208"/>
<dbReference type="EMBL" id="KL973875">
    <property type="protein sequence ID" value="KFK23910.1"/>
    <property type="molecule type" value="Genomic_DNA"/>
</dbReference>
<dbReference type="OrthoDB" id="1113744at2759"/>
<accession>A0A087G208</accession>
<organism evidence="1 2">
    <name type="scientific">Arabis alpina</name>
    <name type="common">Alpine rock-cress</name>
    <dbReference type="NCBI Taxonomy" id="50452"/>
    <lineage>
        <taxon>Eukaryota</taxon>
        <taxon>Viridiplantae</taxon>
        <taxon>Streptophyta</taxon>
        <taxon>Embryophyta</taxon>
        <taxon>Tracheophyta</taxon>
        <taxon>Spermatophyta</taxon>
        <taxon>Magnoliopsida</taxon>
        <taxon>eudicotyledons</taxon>
        <taxon>Gunneridae</taxon>
        <taxon>Pentapetalae</taxon>
        <taxon>rosids</taxon>
        <taxon>malvids</taxon>
        <taxon>Brassicales</taxon>
        <taxon>Brassicaceae</taxon>
        <taxon>Arabideae</taxon>
        <taxon>Arabis</taxon>
    </lineage>
</organism>
<keyword evidence="2" id="KW-1185">Reference proteome</keyword>
<feature type="non-terminal residue" evidence="1">
    <location>
        <position position="159"/>
    </location>
</feature>
<protein>
    <submittedName>
        <fullName evidence="1">Uncharacterized protein</fullName>
    </submittedName>
</protein>
<sequence>MKKATDLKLEKRARGEVQKLLTPLKYIKETDPLFGVLTEEQVGVDPLTGRRRIAEEVLQNIRQYLLVDNGDPKLIKEERAKKTVLEAEKDPLTSRTMLRLEQAPLISRDLNKEKGPVFEYDSAQSSSQWIEKPIKDSLVLTDAVQAGKAMLWNPESKVT</sequence>
<name>A0A087G208_ARAAL</name>